<dbReference type="SUPFAM" id="SSF53474">
    <property type="entry name" value="alpha/beta-Hydrolases"/>
    <property type="match status" value="1"/>
</dbReference>
<dbReference type="Proteomes" id="UP001497522">
    <property type="component" value="Chromosome 6"/>
</dbReference>
<dbReference type="Gene3D" id="3.40.50.1820">
    <property type="entry name" value="alpha/beta hydrolase"/>
    <property type="match status" value="1"/>
</dbReference>
<keyword evidence="3" id="KW-1185">Reference proteome</keyword>
<dbReference type="InterPro" id="IPR029058">
    <property type="entry name" value="AB_hydrolase_fold"/>
</dbReference>
<protein>
    <recommendedName>
        <fullName evidence="1">AB hydrolase-1 domain-containing protein</fullName>
    </recommendedName>
</protein>
<reference evidence="2" key="1">
    <citation type="submission" date="2024-03" db="EMBL/GenBank/DDBJ databases">
        <authorList>
            <consortium name="ELIXIR-Norway"/>
            <consortium name="Elixir Norway"/>
        </authorList>
    </citation>
    <scope>NUCLEOTIDE SEQUENCE</scope>
</reference>
<dbReference type="InterPro" id="IPR000073">
    <property type="entry name" value="AB_hydrolase_1"/>
</dbReference>
<dbReference type="Pfam" id="PF00561">
    <property type="entry name" value="Abhydrolase_1"/>
    <property type="match status" value="1"/>
</dbReference>
<accession>A0ABP1BQN0</accession>
<proteinExistence type="predicted"/>
<name>A0ABP1BQN0_9BRYO</name>
<evidence type="ECO:0000313" key="3">
    <source>
        <dbReference type="Proteomes" id="UP001497522"/>
    </source>
</evidence>
<feature type="domain" description="AB hydrolase-1" evidence="1">
    <location>
        <begin position="18"/>
        <end position="224"/>
    </location>
</feature>
<gene>
    <name evidence="2" type="ORF">CSSPJE1EN2_LOCUS20128</name>
</gene>
<organism evidence="2 3">
    <name type="scientific">Sphagnum jensenii</name>
    <dbReference type="NCBI Taxonomy" id="128206"/>
    <lineage>
        <taxon>Eukaryota</taxon>
        <taxon>Viridiplantae</taxon>
        <taxon>Streptophyta</taxon>
        <taxon>Embryophyta</taxon>
        <taxon>Bryophyta</taxon>
        <taxon>Sphagnophytina</taxon>
        <taxon>Sphagnopsida</taxon>
        <taxon>Sphagnales</taxon>
        <taxon>Sphagnaceae</taxon>
        <taxon>Sphagnum</taxon>
    </lineage>
</organism>
<evidence type="ECO:0000313" key="2">
    <source>
        <dbReference type="EMBL" id="CAK9878342.1"/>
    </source>
</evidence>
<dbReference type="PANTHER" id="PTHR45763:SF46">
    <property type="entry name" value="AB HYDROLASE-1 DOMAIN-CONTAINING PROTEIN"/>
    <property type="match status" value="1"/>
</dbReference>
<dbReference type="PANTHER" id="PTHR45763">
    <property type="entry name" value="HYDROLASE, ALPHA/BETA FOLD FAMILY PROTEIN, EXPRESSED-RELATED"/>
    <property type="match status" value="1"/>
</dbReference>
<dbReference type="EMBL" id="OZ023707">
    <property type="protein sequence ID" value="CAK9878342.1"/>
    <property type="molecule type" value="Genomic_DNA"/>
</dbReference>
<evidence type="ECO:0000259" key="1">
    <source>
        <dbReference type="Pfam" id="PF00561"/>
    </source>
</evidence>
<sequence length="250" mass="28388">MTMAAMKKSNGRRRKQHKLRVSEDLLKEMGVRLVSIDRPGYSLSDFNQKQTYKSAAGDIAQIADALELGEKFWLLGYSGGGPYCWAAARFIPEHLAGIAMWAPVGNYGWKDISKTERKDVMRQIKPVPSPPDVSNLNLQVSRDLIERDSVEPAKQKGKGAAHDWLLLTRDWGFELSEMLQVYQGPLHIFHGNLDWVVPLFFQQCINKLLPDLMHLHILNGEGHYSAFHFNDRRHCITLDSLFGNAEVNTD</sequence>